<dbReference type="InterPro" id="IPR050834">
    <property type="entry name" value="Glycosyltransf_2"/>
</dbReference>
<proteinExistence type="predicted"/>
<organism evidence="3 4">
    <name type="scientific">Paenibacillus chitinolyticus</name>
    <dbReference type="NCBI Taxonomy" id="79263"/>
    <lineage>
        <taxon>Bacteria</taxon>
        <taxon>Bacillati</taxon>
        <taxon>Bacillota</taxon>
        <taxon>Bacilli</taxon>
        <taxon>Bacillales</taxon>
        <taxon>Paenibacillaceae</taxon>
        <taxon>Paenibacillus</taxon>
    </lineage>
</organism>
<dbReference type="Proteomes" id="UP000288943">
    <property type="component" value="Chromosome"/>
</dbReference>
<keyword evidence="3" id="KW-0808">Transferase</keyword>
<dbReference type="InterPro" id="IPR001173">
    <property type="entry name" value="Glyco_trans_2-like"/>
</dbReference>
<dbReference type="PANTHER" id="PTHR43685">
    <property type="entry name" value="GLYCOSYLTRANSFERASE"/>
    <property type="match status" value="1"/>
</dbReference>
<accession>A0A410WRQ5</accession>
<dbReference type="Gene3D" id="3.90.550.10">
    <property type="entry name" value="Spore Coat Polysaccharide Biosynthesis Protein SpsA, Chain A"/>
    <property type="match status" value="1"/>
</dbReference>
<evidence type="ECO:0000313" key="5">
    <source>
        <dbReference type="Proteomes" id="UP001527202"/>
    </source>
</evidence>
<evidence type="ECO:0000313" key="2">
    <source>
        <dbReference type="EMBL" id="MCY9598803.1"/>
    </source>
</evidence>
<evidence type="ECO:0000259" key="1">
    <source>
        <dbReference type="Pfam" id="PF00535"/>
    </source>
</evidence>
<dbReference type="AlphaFoldDB" id="A0A410WRQ5"/>
<dbReference type="SUPFAM" id="SSF53448">
    <property type="entry name" value="Nucleotide-diphospho-sugar transferases"/>
    <property type="match status" value="1"/>
</dbReference>
<reference evidence="3 4" key="1">
    <citation type="submission" date="2018-01" db="EMBL/GenBank/DDBJ databases">
        <title>The whole genome sequencing and assembly of Paenibacillus chitinolyticus KCCM 41400 strain.</title>
        <authorList>
            <person name="Kim J.-Y."/>
            <person name="Park M.-K."/>
            <person name="Lee Y.-J."/>
            <person name="Yi H."/>
            <person name="Bahn Y.-S."/>
            <person name="Kim J.F."/>
            <person name="Lee D.-W."/>
        </authorList>
    </citation>
    <scope>NUCLEOTIDE SEQUENCE [LARGE SCALE GENOMIC DNA]</scope>
    <source>
        <strain evidence="3 4">KCCM 41400</strain>
    </source>
</reference>
<name>A0A410WRQ5_9BACL</name>
<dbReference type="GeneID" id="95374102"/>
<dbReference type="KEGG" id="pchi:PC41400_04655"/>
<gene>
    <name evidence="2" type="ORF">M5X16_23895</name>
    <name evidence="3" type="ORF">PC41400_04655</name>
</gene>
<dbReference type="Proteomes" id="UP001527202">
    <property type="component" value="Unassembled WGS sequence"/>
</dbReference>
<protein>
    <submittedName>
        <fullName evidence="2 3">Glycosyltransferase</fullName>
    </submittedName>
</protein>
<reference evidence="2 5" key="2">
    <citation type="submission" date="2022-05" db="EMBL/GenBank/DDBJ databases">
        <title>Genome Sequencing of Bee-Associated Microbes.</title>
        <authorList>
            <person name="Dunlap C."/>
        </authorList>
    </citation>
    <scope>NUCLEOTIDE SEQUENCE [LARGE SCALE GENOMIC DNA]</scope>
    <source>
        <strain evidence="2 5">NRRL B-23120</strain>
    </source>
</reference>
<dbReference type="InterPro" id="IPR029044">
    <property type="entry name" value="Nucleotide-diphossugar_trans"/>
</dbReference>
<keyword evidence="5" id="KW-1185">Reference proteome</keyword>
<dbReference type="Pfam" id="PF00535">
    <property type="entry name" value="Glycos_transf_2"/>
    <property type="match status" value="1"/>
</dbReference>
<dbReference type="RefSeq" id="WP_042234168.1">
    <property type="nucleotide sequence ID" value="NZ_CP026520.1"/>
</dbReference>
<dbReference type="EMBL" id="CP026520">
    <property type="protein sequence ID" value="QAV17012.1"/>
    <property type="molecule type" value="Genomic_DNA"/>
</dbReference>
<sequence>MRESQSPKTPKEPLISAVVPTYNRPYVLGELLETLAAQNYPNLEVLVVNDAGVSVDFVAEAFPELAVTVINQPVNLKHVHARNEALRRARGELILLCDDDDLLTPGHIRRMLAALEETGADFAYSDVELFDYRVEGRTRIPVSRRLFAYEFDLAEMRKFSTYVPSGTLYRRCIHDTLGEYDPEVHHYWDWDFFLRTAGSYKIVRVPVASVLYAFSLKGDNVSGNRQEGNPYLGRLCAKHGLGELPSENFFTLLDKPHMRQREASSTIIWDGEPVVSRLAEQAESV</sequence>
<dbReference type="EMBL" id="JAMDMJ010000035">
    <property type="protein sequence ID" value="MCY9598803.1"/>
    <property type="molecule type" value="Genomic_DNA"/>
</dbReference>
<feature type="domain" description="Glycosyltransferase 2-like" evidence="1">
    <location>
        <begin position="16"/>
        <end position="176"/>
    </location>
</feature>
<evidence type="ECO:0000313" key="4">
    <source>
        <dbReference type="Proteomes" id="UP000288943"/>
    </source>
</evidence>
<dbReference type="OrthoDB" id="396512at2"/>
<dbReference type="PANTHER" id="PTHR43685:SF2">
    <property type="entry name" value="GLYCOSYLTRANSFERASE 2-LIKE DOMAIN-CONTAINING PROTEIN"/>
    <property type="match status" value="1"/>
</dbReference>
<evidence type="ECO:0000313" key="3">
    <source>
        <dbReference type="EMBL" id="QAV17012.1"/>
    </source>
</evidence>
<dbReference type="GO" id="GO:0016740">
    <property type="term" value="F:transferase activity"/>
    <property type="evidence" value="ECO:0007669"/>
    <property type="project" value="UniProtKB-KW"/>
</dbReference>